<dbReference type="Proteomes" id="UP000289193">
    <property type="component" value="Unassembled WGS sequence"/>
</dbReference>
<dbReference type="EMBL" id="PDKM01000006">
    <property type="protein sequence ID" value="RXK09316.1"/>
    <property type="molecule type" value="Genomic_DNA"/>
</dbReference>
<keyword evidence="2" id="KW-0966">Cell projection</keyword>
<evidence type="ECO:0000259" key="1">
    <source>
        <dbReference type="Pfam" id="PF00669"/>
    </source>
</evidence>
<evidence type="ECO:0000313" key="2">
    <source>
        <dbReference type="EMBL" id="AXH11501.1"/>
    </source>
</evidence>
<dbReference type="SUPFAM" id="SSF64518">
    <property type="entry name" value="Phase 1 flagellin"/>
    <property type="match status" value="1"/>
</dbReference>
<accession>A0AAX2A728</accession>
<keyword evidence="5" id="KW-1185">Reference proteome</keyword>
<dbReference type="KEGG" id="hbv:ABIV_0480"/>
<dbReference type="RefSeq" id="WP_114838374.1">
    <property type="nucleotide sequence ID" value="NZ_CP031217.1"/>
</dbReference>
<keyword evidence="2" id="KW-0969">Cilium</keyword>
<protein>
    <submittedName>
        <fullName evidence="2">Distal flagellar hook-filament junction protein</fullName>
    </submittedName>
</protein>
<evidence type="ECO:0000313" key="4">
    <source>
        <dbReference type="Proteomes" id="UP000253850"/>
    </source>
</evidence>
<evidence type="ECO:0000313" key="5">
    <source>
        <dbReference type="Proteomes" id="UP000289193"/>
    </source>
</evidence>
<dbReference type="PANTHER" id="PTHR42792">
    <property type="entry name" value="FLAGELLIN"/>
    <property type="match status" value="1"/>
</dbReference>
<dbReference type="Gene3D" id="1.20.1330.10">
    <property type="entry name" value="f41 fragment of flagellin, N-terminal domain"/>
    <property type="match status" value="1"/>
</dbReference>
<dbReference type="InterPro" id="IPR001029">
    <property type="entry name" value="Flagellin_N"/>
</dbReference>
<dbReference type="EMBL" id="CP031217">
    <property type="protein sequence ID" value="AXH11501.1"/>
    <property type="molecule type" value="Genomic_DNA"/>
</dbReference>
<dbReference type="Proteomes" id="UP000253850">
    <property type="component" value="Chromosome"/>
</dbReference>
<reference evidence="3 5" key="1">
    <citation type="submission" date="2017-10" db="EMBL/GenBank/DDBJ databases">
        <title>Genomics of the genus Arcobacter.</title>
        <authorList>
            <person name="Perez-Cataluna A."/>
            <person name="Figueras M.J."/>
        </authorList>
    </citation>
    <scope>NUCLEOTIDE SEQUENCE [LARGE SCALE GENOMIC DNA]</scope>
    <source>
        <strain evidence="3 5">CECT 7835</strain>
    </source>
</reference>
<evidence type="ECO:0000313" key="3">
    <source>
        <dbReference type="EMBL" id="RXK09316.1"/>
    </source>
</evidence>
<dbReference type="GO" id="GO:0009288">
    <property type="term" value="C:bacterial-type flagellum"/>
    <property type="evidence" value="ECO:0007669"/>
    <property type="project" value="InterPro"/>
</dbReference>
<reference evidence="2 4" key="2">
    <citation type="submission" date="2018-07" db="EMBL/GenBank/DDBJ databases">
        <title>Complete genome of the Arcobacter bivalviorum type strain LMG 26154.</title>
        <authorList>
            <person name="Miller W.G."/>
            <person name="Yee E."/>
            <person name="Bono J.L."/>
        </authorList>
    </citation>
    <scope>NUCLEOTIDE SEQUENCE [LARGE SCALE GENOMIC DNA]</scope>
    <source>
        <strain evidence="2 4">LMG 26154</strain>
    </source>
</reference>
<gene>
    <name evidence="2" type="primary">flgL</name>
    <name evidence="2" type="ORF">ABIV_0480</name>
    <name evidence="3" type="ORF">CRV05_10315</name>
</gene>
<sequence length="451" mass="49365">MIRSTSETLFRLENLNKEQLRISYQISSTKKLQYGSDDANLFTRDIYLDDKLKVYEGIKLQIEKTTAQNNVSDSTLAEVKNLLTYVKQELIKANNGTTSQDAREAIAVNLKGVKENLYMLSNEQVEGEYIYAGSDSMVKPFVQDASGKITYQGDSFLRKTAVEDGSYREKGVTGFETFLYTASFGLKGETLEFEKTDRIIDQGSFEWKIEAVVPSTTATSPSSVLSFDANEPLMDENGVEWRLNAGGTAVENAAGDSIAVTGTGPYSIDMAAITITPATATAPTELSKVQIVKYDEEGTRTNEVLAVKAGANKDYEVVLPNVDGTKFEAKGNTFDVLDKIINALELKDATGNTITKDEADAELAEALDMISLSFDTANTGHAKLGGRNKVFEISLERVTSKITQFSIMSHEVGAADLTKLAVEAKALEVTYTALYSTINKMNQLSLVNFVR</sequence>
<dbReference type="AlphaFoldDB" id="A0AAX2A728"/>
<keyword evidence="2" id="KW-0282">Flagellum</keyword>
<proteinExistence type="predicted"/>
<dbReference type="PANTHER" id="PTHR42792:SF1">
    <property type="entry name" value="FLAGELLAR HOOK-ASSOCIATED PROTEIN 3"/>
    <property type="match status" value="1"/>
</dbReference>
<organism evidence="3 5">
    <name type="scientific">Halarcobacter bivalviorum</name>
    <dbReference type="NCBI Taxonomy" id="663364"/>
    <lineage>
        <taxon>Bacteria</taxon>
        <taxon>Pseudomonadati</taxon>
        <taxon>Campylobacterota</taxon>
        <taxon>Epsilonproteobacteria</taxon>
        <taxon>Campylobacterales</taxon>
        <taxon>Arcobacteraceae</taxon>
        <taxon>Halarcobacter</taxon>
    </lineage>
</organism>
<dbReference type="GO" id="GO:0005198">
    <property type="term" value="F:structural molecule activity"/>
    <property type="evidence" value="ECO:0007669"/>
    <property type="project" value="InterPro"/>
</dbReference>
<dbReference type="Pfam" id="PF00669">
    <property type="entry name" value="Flagellin_N"/>
    <property type="match status" value="1"/>
</dbReference>
<name>A0AAX2A728_9BACT</name>
<dbReference type="InterPro" id="IPR001492">
    <property type="entry name" value="Flagellin"/>
</dbReference>
<feature type="domain" description="Flagellin N-terminal" evidence="1">
    <location>
        <begin position="11"/>
        <end position="134"/>
    </location>
</feature>